<accession>A0ABQ8FEZ9</accession>
<feature type="compositionally biased region" description="Low complexity" evidence="3">
    <location>
        <begin position="147"/>
        <end position="194"/>
    </location>
</feature>
<protein>
    <submittedName>
        <fullName evidence="4">Uncharacterized protein</fullName>
    </submittedName>
</protein>
<evidence type="ECO:0000256" key="3">
    <source>
        <dbReference type="SAM" id="MobiDB-lite"/>
    </source>
</evidence>
<feature type="compositionally biased region" description="Basic and acidic residues" evidence="3">
    <location>
        <begin position="313"/>
        <end position="326"/>
    </location>
</feature>
<dbReference type="Pfam" id="PF08243">
    <property type="entry name" value="SPT2"/>
    <property type="match status" value="1"/>
</dbReference>
<evidence type="ECO:0000313" key="5">
    <source>
        <dbReference type="Proteomes" id="UP001648503"/>
    </source>
</evidence>
<dbReference type="SMART" id="SM00784">
    <property type="entry name" value="SPT2"/>
    <property type="match status" value="1"/>
</dbReference>
<comment type="caution">
    <text evidence="4">The sequence shown here is derived from an EMBL/GenBank/DDBJ whole genome shotgun (WGS) entry which is preliminary data.</text>
</comment>
<evidence type="ECO:0000313" key="4">
    <source>
        <dbReference type="EMBL" id="KAH6597200.1"/>
    </source>
</evidence>
<evidence type="ECO:0000256" key="2">
    <source>
        <dbReference type="ARBA" id="ARBA00023054"/>
    </source>
</evidence>
<reference evidence="4 5" key="1">
    <citation type="submission" date="2021-02" db="EMBL/GenBank/DDBJ databases">
        <title>Variation within the Batrachochytrium salamandrivorans European outbreak.</title>
        <authorList>
            <person name="Kelly M."/>
            <person name="Pasmans F."/>
            <person name="Shea T.P."/>
            <person name="Munoz J.F."/>
            <person name="Carranza S."/>
            <person name="Cuomo C.A."/>
            <person name="Martel A."/>
        </authorList>
    </citation>
    <scope>NUCLEOTIDE SEQUENCE [LARGE SCALE GENOMIC DNA]</scope>
    <source>
        <strain evidence="4 5">AMFP18/2</strain>
    </source>
</reference>
<keyword evidence="2" id="KW-0175">Coiled coil</keyword>
<feature type="compositionally biased region" description="Basic and acidic residues" evidence="3">
    <location>
        <begin position="210"/>
        <end position="221"/>
    </location>
</feature>
<keyword evidence="5" id="KW-1185">Reference proteome</keyword>
<feature type="compositionally biased region" description="Low complexity" evidence="3">
    <location>
        <begin position="44"/>
        <end position="60"/>
    </location>
</feature>
<proteinExistence type="inferred from homology"/>
<feature type="compositionally biased region" description="Basic and acidic residues" evidence="3">
    <location>
        <begin position="524"/>
        <end position="541"/>
    </location>
</feature>
<dbReference type="EMBL" id="JAFCIX010000152">
    <property type="protein sequence ID" value="KAH6597200.1"/>
    <property type="molecule type" value="Genomic_DNA"/>
</dbReference>
<feature type="compositionally biased region" description="Basic and acidic residues" evidence="3">
    <location>
        <begin position="394"/>
        <end position="403"/>
    </location>
</feature>
<feature type="region of interest" description="Disordered" evidence="3">
    <location>
        <begin position="23"/>
        <end position="470"/>
    </location>
</feature>
<feature type="compositionally biased region" description="Polar residues" evidence="3">
    <location>
        <begin position="364"/>
        <end position="375"/>
    </location>
</feature>
<organism evidence="4 5">
    <name type="scientific">Batrachochytrium salamandrivorans</name>
    <dbReference type="NCBI Taxonomy" id="1357716"/>
    <lineage>
        <taxon>Eukaryota</taxon>
        <taxon>Fungi</taxon>
        <taxon>Fungi incertae sedis</taxon>
        <taxon>Chytridiomycota</taxon>
        <taxon>Chytridiomycota incertae sedis</taxon>
        <taxon>Chytridiomycetes</taxon>
        <taxon>Rhizophydiales</taxon>
        <taxon>Rhizophydiales incertae sedis</taxon>
        <taxon>Batrachochytrium</taxon>
    </lineage>
</organism>
<dbReference type="Proteomes" id="UP001648503">
    <property type="component" value="Unassembled WGS sequence"/>
</dbReference>
<feature type="compositionally biased region" description="Low complexity" evidence="3">
    <location>
        <begin position="236"/>
        <end position="273"/>
    </location>
</feature>
<feature type="compositionally biased region" description="Low complexity" evidence="3">
    <location>
        <begin position="376"/>
        <end position="391"/>
    </location>
</feature>
<dbReference type="InterPro" id="IPR013256">
    <property type="entry name" value="Chromatin_SPT2"/>
</dbReference>
<feature type="compositionally biased region" description="Polar residues" evidence="3">
    <location>
        <begin position="61"/>
        <end position="82"/>
    </location>
</feature>
<gene>
    <name evidence="4" type="ORF">BASA50_004552</name>
</gene>
<sequence length="559" mass="62189">MSSIHKDKEEALRRRLEEFKQKAACLPSSILPSPGQYRSLPSASSNTKTSNTKTPNNSTTRQRPSASDHLSQSSKGKPSSNTRDVRQKPLQSQTLPKTPALSYAQLMRLAKANEDAATKPQLEPKRSDSRHSTARPSSKASVAHAQLPSRSTHVSSSSSSAPPPSSSKQSASLSQPHSKSHSQSNPQSRPSSSHLRTASTKTSNASFSSNKREDSWPESRRPQTRPPIHTHHPVLQQHSQKPQQQHPQQQHPQQHMTSPSRSMPSSSAARPSPLTARKSLLKSTVRALSGARQSKSRPPPPSDLIALQRTTPRPKDTEAAMDEMRQRKLQRIAAASTKPSVSEKYSRPYTTAHTITAPPIRRSLPSQTDSNTLQRSHSTTTAPSSSKTPQSRSKMLDRREEPSHGTVSNKRQRRLSEGSLSPSSSPPPTPEYIGNHDDTTIPKKKPAHSLKRQSNESHTSPQASRRKKYNLDEAILDDEFVRKNTSDIIQQIFKRGNRSPPRRYYSDSGTESDMEADYSTLAQEETKSARIARKEDDEEELRQIEAERRLAARRRRSDS</sequence>
<feature type="compositionally biased region" description="Basic residues" evidence="3">
    <location>
        <begin position="442"/>
        <end position="451"/>
    </location>
</feature>
<feature type="compositionally biased region" description="Basic and acidic residues" evidence="3">
    <location>
        <begin position="111"/>
        <end position="131"/>
    </location>
</feature>
<feature type="compositionally biased region" description="Polar residues" evidence="3">
    <location>
        <begin position="195"/>
        <end position="209"/>
    </location>
</feature>
<feature type="region of interest" description="Disordered" evidence="3">
    <location>
        <begin position="492"/>
        <end position="541"/>
    </location>
</feature>
<name>A0ABQ8FEZ9_9FUNG</name>
<comment type="similarity">
    <text evidence="1">Belongs to the SPT2 family.</text>
</comment>
<evidence type="ECO:0000256" key="1">
    <source>
        <dbReference type="ARBA" id="ARBA00006461"/>
    </source>
</evidence>